<accession>A0A193LFW0</accession>
<evidence type="ECO:0000313" key="3">
    <source>
        <dbReference type="Proteomes" id="UP000092695"/>
    </source>
</evidence>
<feature type="chain" id="PRO_5008260167" description="DUF3108 domain-containing protein" evidence="1">
    <location>
        <begin position="27"/>
        <end position="250"/>
    </location>
</feature>
<dbReference type="STRING" id="1548547.BA177_09160"/>
<dbReference type="Proteomes" id="UP000092695">
    <property type="component" value="Chromosome"/>
</dbReference>
<evidence type="ECO:0000256" key="1">
    <source>
        <dbReference type="SAM" id="SignalP"/>
    </source>
</evidence>
<reference evidence="2 3" key="1">
    <citation type="submission" date="2016-06" db="EMBL/GenBank/DDBJ databases">
        <title>Complete genome sequence of a deep-branching marine Gamma Proteobacterium Woeseia oceani type strain XK5.</title>
        <authorList>
            <person name="Mu D."/>
            <person name="Du Z."/>
        </authorList>
    </citation>
    <scope>NUCLEOTIDE SEQUENCE [LARGE SCALE GENOMIC DNA]</scope>
    <source>
        <strain evidence="2 3">XK5</strain>
    </source>
</reference>
<keyword evidence="3" id="KW-1185">Reference proteome</keyword>
<dbReference type="Pfam" id="PF11306">
    <property type="entry name" value="DUF3108"/>
    <property type="match status" value="1"/>
</dbReference>
<protein>
    <recommendedName>
        <fullName evidence="4">DUF3108 domain-containing protein</fullName>
    </recommendedName>
</protein>
<organism evidence="2 3">
    <name type="scientific">Woeseia oceani</name>
    <dbReference type="NCBI Taxonomy" id="1548547"/>
    <lineage>
        <taxon>Bacteria</taxon>
        <taxon>Pseudomonadati</taxon>
        <taxon>Pseudomonadota</taxon>
        <taxon>Gammaproteobacteria</taxon>
        <taxon>Woeseiales</taxon>
        <taxon>Woeseiaceae</taxon>
        <taxon>Woeseia</taxon>
    </lineage>
</organism>
<keyword evidence="1" id="KW-0732">Signal</keyword>
<dbReference type="InterPro" id="IPR021457">
    <property type="entry name" value="DUF3108"/>
</dbReference>
<gene>
    <name evidence="2" type="ORF">BA177_09160</name>
</gene>
<dbReference type="KEGG" id="woc:BA177_09160"/>
<dbReference type="RefSeq" id="WP_068615609.1">
    <property type="nucleotide sequence ID" value="NZ_CP016268.1"/>
</dbReference>
<feature type="signal peptide" evidence="1">
    <location>
        <begin position="1"/>
        <end position="26"/>
    </location>
</feature>
<sequence length="250" mass="28159">MIRYNRFLVHTLTSLIALLLTGNALSNEVLVPHVAEYKVKISVLGGTMRTQVFDVGDAYMARSVISPTGFASMFMDGSIVEQSEFVVDEDVLRPRHYESIDTLSKEKTTISFDFDWQDRKVTGVINEQDFAFTIGGLLHDRVSIQYQLMQNLRNGKDAGQYAMLDGDELKRLKVTNIGTRRIKVPFGRFDAVGIQHQADDSSRVSTLWCVRELGYLPIVIEQHKDGKLRVQAVLTDYRELPAATDVNAAK</sequence>
<evidence type="ECO:0000313" key="2">
    <source>
        <dbReference type="EMBL" id="ANO51346.1"/>
    </source>
</evidence>
<dbReference type="EMBL" id="CP016268">
    <property type="protein sequence ID" value="ANO51346.1"/>
    <property type="molecule type" value="Genomic_DNA"/>
</dbReference>
<proteinExistence type="predicted"/>
<dbReference type="AlphaFoldDB" id="A0A193LFW0"/>
<name>A0A193LFW0_9GAMM</name>
<evidence type="ECO:0008006" key="4">
    <source>
        <dbReference type="Google" id="ProtNLM"/>
    </source>
</evidence>